<feature type="transmembrane region" description="Helical" evidence="6">
    <location>
        <begin position="87"/>
        <end position="107"/>
    </location>
</feature>
<feature type="transmembrane region" description="Helical" evidence="6">
    <location>
        <begin position="320"/>
        <end position="338"/>
    </location>
</feature>
<dbReference type="PANTHER" id="PTHR33529:SF2">
    <property type="entry name" value="LIPOPOLYSACCHARIDE EXPORT SYSTEM PERMEASE PROTEIN LPTG"/>
    <property type="match status" value="1"/>
</dbReference>
<evidence type="ECO:0000313" key="7">
    <source>
        <dbReference type="EMBL" id="GAA0530548.1"/>
    </source>
</evidence>
<feature type="transmembrane region" description="Helical" evidence="6">
    <location>
        <begin position="350"/>
        <end position="370"/>
    </location>
</feature>
<evidence type="ECO:0000313" key="8">
    <source>
        <dbReference type="Proteomes" id="UP001501706"/>
    </source>
</evidence>
<keyword evidence="4 6" id="KW-1133">Transmembrane helix</keyword>
<dbReference type="NCBIfam" id="TIGR04408">
    <property type="entry name" value="LptG_lptG"/>
    <property type="match status" value="1"/>
</dbReference>
<dbReference type="InterPro" id="IPR030923">
    <property type="entry name" value="LptG"/>
</dbReference>
<dbReference type="PANTHER" id="PTHR33529">
    <property type="entry name" value="SLR0882 PROTEIN-RELATED"/>
    <property type="match status" value="1"/>
</dbReference>
<proteinExistence type="predicted"/>
<keyword evidence="2" id="KW-1003">Cell membrane</keyword>
<keyword evidence="3 6" id="KW-0812">Transmembrane</keyword>
<gene>
    <name evidence="7" type="primary">lptG</name>
    <name evidence="7" type="ORF">GCM10009097_55000</name>
</gene>
<evidence type="ECO:0000256" key="5">
    <source>
        <dbReference type="ARBA" id="ARBA00023136"/>
    </source>
</evidence>
<evidence type="ECO:0000256" key="6">
    <source>
        <dbReference type="SAM" id="Phobius"/>
    </source>
</evidence>
<organism evidence="7 8">
    <name type="scientific">Pigmentiphaga daeguensis</name>
    <dbReference type="NCBI Taxonomy" id="414049"/>
    <lineage>
        <taxon>Bacteria</taxon>
        <taxon>Pseudomonadati</taxon>
        <taxon>Pseudomonadota</taxon>
        <taxon>Betaproteobacteria</taxon>
        <taxon>Burkholderiales</taxon>
        <taxon>Alcaligenaceae</taxon>
        <taxon>Pigmentiphaga</taxon>
    </lineage>
</organism>
<feature type="transmembrane region" description="Helical" evidence="6">
    <location>
        <begin position="376"/>
        <end position="399"/>
    </location>
</feature>
<evidence type="ECO:0000256" key="2">
    <source>
        <dbReference type="ARBA" id="ARBA00022475"/>
    </source>
</evidence>
<comment type="caution">
    <text evidence="7">The sequence shown here is derived from an EMBL/GenBank/DDBJ whole genome shotgun (WGS) entry which is preliminary data.</text>
</comment>
<dbReference type="Pfam" id="PF03739">
    <property type="entry name" value="LptF_LptG"/>
    <property type="match status" value="1"/>
</dbReference>
<keyword evidence="5 6" id="KW-0472">Membrane</keyword>
<feature type="transmembrane region" description="Helical" evidence="6">
    <location>
        <begin position="38"/>
        <end position="59"/>
    </location>
</feature>
<sequence length="418" mass="45175">MPHPTPVLSQTTHSFTLAACFPLSSAVHTARRYLATEIYRSSSVVLMALVGLFSFFALVDDLDQVGRGGFKLYHLLFLELLALPTRIYDILPIGLLIGAILALAGLAQRHELVILRVSGVSGMRLLGMLWLVSVPVMMLAIVLAEWLTPAAEIKLNETRLTITGSAGGRSSGVLRSGYWFKEDAATGERIINVGAMQAGGGASDVTLYDFTPSRQLASITQAKTASFGTNELRLHDVAITTVSPTLESSLHAGTRATQAPVVVTREAERTVSTTLTPELLLARVLTPERMSFTDLLDYVGYLNKNHLTSDRQIVAIWRKLIYPFTLLAMITIAAPVGFMQTRRGGVGVKIFLGILLGVGFFMLNQLALNVGMLNRWPAWVTAVAPNALALGAALLAMLGMEYGNLLRARWRQAAGAAT</sequence>
<name>A0ABN1CZX0_9BURK</name>
<feature type="transmembrane region" description="Helical" evidence="6">
    <location>
        <begin position="128"/>
        <end position="147"/>
    </location>
</feature>
<protein>
    <submittedName>
        <fullName evidence="7">LPS export ABC transporter permease LptG</fullName>
    </submittedName>
</protein>
<dbReference type="InterPro" id="IPR005495">
    <property type="entry name" value="LptG/LptF_permease"/>
</dbReference>
<dbReference type="EMBL" id="BAAAEN010000035">
    <property type="protein sequence ID" value="GAA0530548.1"/>
    <property type="molecule type" value="Genomic_DNA"/>
</dbReference>
<reference evidence="7 8" key="1">
    <citation type="journal article" date="2019" name="Int. J. Syst. Evol. Microbiol.">
        <title>The Global Catalogue of Microorganisms (GCM) 10K type strain sequencing project: providing services to taxonomists for standard genome sequencing and annotation.</title>
        <authorList>
            <consortium name="The Broad Institute Genomics Platform"/>
            <consortium name="The Broad Institute Genome Sequencing Center for Infectious Disease"/>
            <person name="Wu L."/>
            <person name="Ma J."/>
        </authorList>
    </citation>
    <scope>NUCLEOTIDE SEQUENCE [LARGE SCALE GENOMIC DNA]</scope>
    <source>
        <strain evidence="7 8">JCM 14330</strain>
    </source>
</reference>
<evidence type="ECO:0000256" key="4">
    <source>
        <dbReference type="ARBA" id="ARBA00022989"/>
    </source>
</evidence>
<evidence type="ECO:0000256" key="3">
    <source>
        <dbReference type="ARBA" id="ARBA00022692"/>
    </source>
</evidence>
<keyword evidence="8" id="KW-1185">Reference proteome</keyword>
<dbReference type="Proteomes" id="UP001501706">
    <property type="component" value="Unassembled WGS sequence"/>
</dbReference>
<accession>A0ABN1CZX0</accession>
<comment type="subcellular location">
    <subcellularLocation>
        <location evidence="1">Cell membrane</location>
        <topology evidence="1">Multi-pass membrane protein</topology>
    </subcellularLocation>
</comment>
<evidence type="ECO:0000256" key="1">
    <source>
        <dbReference type="ARBA" id="ARBA00004651"/>
    </source>
</evidence>